<proteinExistence type="predicted"/>
<evidence type="ECO:0000256" key="3">
    <source>
        <dbReference type="ARBA" id="ARBA00023027"/>
    </source>
</evidence>
<evidence type="ECO:0000259" key="4">
    <source>
        <dbReference type="PROSITE" id="PS50305"/>
    </source>
</evidence>
<dbReference type="eggNOG" id="COG0846">
    <property type="taxonomic scope" value="Bacteria"/>
</dbReference>
<dbReference type="STRING" id="2518989.IMCC3088_2422"/>
<dbReference type="PANTHER" id="PTHR11085:SF10">
    <property type="entry name" value="NAD-DEPENDENT PROTEIN DEACYLASE SIRTUIN-5, MITOCHONDRIAL-RELATED"/>
    <property type="match status" value="1"/>
</dbReference>
<evidence type="ECO:0000256" key="2">
    <source>
        <dbReference type="ARBA" id="ARBA00022679"/>
    </source>
</evidence>
<dbReference type="AlphaFoldDB" id="F3L441"/>
<keyword evidence="6" id="KW-1185">Reference proteome</keyword>
<feature type="domain" description="Deacetylase sirtuin-type" evidence="4">
    <location>
        <begin position="1"/>
        <end position="269"/>
    </location>
</feature>
<sequence>MTLIEIAEHMRQRRALFLTGAGISVGAGIPTYRTQDGEWARSTPITDTQFRQSSSMRQRYWARSFVGWPLTSRAQPTQTHRRLALWHQHEFLPELITQNVDRLHQKAGFDRAIDIHGRLDRVLCLQCSAPMHRDHWQLELARANPQLKNLRADQLPDGDADLPDEIIHTVTVPACPYCGGVMMPDVVFFGGNIPKLISERTQALAREAGVLVVLGSSLKVYSGYRLCRLTVEYGGALAIVNPGPTRADSIATVRFNQTAEEFTEYLDALLTS</sequence>
<reference evidence="5 6" key="1">
    <citation type="journal article" date="2011" name="J. Bacteriol.">
        <title>Genome sequence of strain IMCC3088, a proteorhodopsin-containing marine bacterium belonging to the OM60/NOR5 clade.</title>
        <authorList>
            <person name="Jang Y."/>
            <person name="Oh H.M."/>
            <person name="Kang I."/>
            <person name="Lee K."/>
            <person name="Yang S.J."/>
            <person name="Cho J.C."/>
        </authorList>
    </citation>
    <scope>NUCLEOTIDE SEQUENCE [LARGE SCALE GENOMIC DNA]</scope>
    <source>
        <strain evidence="5 6">IMCC3088</strain>
    </source>
</reference>
<dbReference type="InterPro" id="IPR026590">
    <property type="entry name" value="Ssirtuin_cat_dom"/>
</dbReference>
<gene>
    <name evidence="5" type="ORF">IMCC3088_2422</name>
</gene>
<dbReference type="Gene3D" id="3.40.50.1220">
    <property type="entry name" value="TPP-binding domain"/>
    <property type="match status" value="1"/>
</dbReference>
<dbReference type="RefSeq" id="WP_009576590.1">
    <property type="nucleotide sequence ID" value="NZ_AEIG01000075.1"/>
</dbReference>
<dbReference type="InterPro" id="IPR029035">
    <property type="entry name" value="DHS-like_NAD/FAD-binding_dom"/>
</dbReference>
<dbReference type="InterPro" id="IPR003000">
    <property type="entry name" value="Sirtuin"/>
</dbReference>
<keyword evidence="3" id="KW-0520">NAD</keyword>
<evidence type="ECO:0000313" key="6">
    <source>
        <dbReference type="Proteomes" id="UP000005615"/>
    </source>
</evidence>
<dbReference type="EC" id="2.3.1.286" evidence="1"/>
<organism evidence="5 6">
    <name type="scientific">Aequoribacter fuscus</name>
    <dbReference type="NCBI Taxonomy" id="2518989"/>
    <lineage>
        <taxon>Bacteria</taxon>
        <taxon>Pseudomonadati</taxon>
        <taxon>Pseudomonadota</taxon>
        <taxon>Gammaproteobacteria</taxon>
        <taxon>Cellvibrionales</taxon>
        <taxon>Halieaceae</taxon>
        <taxon>Aequoribacter</taxon>
    </lineage>
</organism>
<dbReference type="Proteomes" id="UP000005615">
    <property type="component" value="Unassembled WGS sequence"/>
</dbReference>
<dbReference type="PROSITE" id="PS50305">
    <property type="entry name" value="SIRTUIN"/>
    <property type="match status" value="1"/>
</dbReference>
<comment type="caution">
    <text evidence="5">The sequence shown here is derived from an EMBL/GenBank/DDBJ whole genome shotgun (WGS) entry which is preliminary data.</text>
</comment>
<name>F3L441_9GAMM</name>
<evidence type="ECO:0000256" key="1">
    <source>
        <dbReference type="ARBA" id="ARBA00012928"/>
    </source>
</evidence>
<accession>F3L441</accession>
<dbReference type="InterPro" id="IPR026591">
    <property type="entry name" value="Sirtuin_cat_small_dom_sf"/>
</dbReference>
<dbReference type="GO" id="GO:0070403">
    <property type="term" value="F:NAD+ binding"/>
    <property type="evidence" value="ECO:0007669"/>
    <property type="project" value="InterPro"/>
</dbReference>
<keyword evidence="2" id="KW-0808">Transferase</keyword>
<dbReference type="EMBL" id="AEIG01000075">
    <property type="protein sequence ID" value="EGG28896.1"/>
    <property type="molecule type" value="Genomic_DNA"/>
</dbReference>
<dbReference type="OrthoDB" id="9800582at2"/>
<dbReference type="SUPFAM" id="SSF52467">
    <property type="entry name" value="DHS-like NAD/FAD-binding domain"/>
    <property type="match status" value="1"/>
</dbReference>
<protein>
    <recommendedName>
        <fullName evidence="1">protein acetyllysine N-acetyltransferase</fullName>
        <ecNumber evidence="1">2.3.1.286</ecNumber>
    </recommendedName>
</protein>
<evidence type="ECO:0000313" key="5">
    <source>
        <dbReference type="EMBL" id="EGG28896.1"/>
    </source>
</evidence>
<dbReference type="Gene3D" id="3.30.1600.10">
    <property type="entry name" value="SIR2/SIRT2 'Small Domain"/>
    <property type="match status" value="1"/>
</dbReference>
<dbReference type="Pfam" id="PF02146">
    <property type="entry name" value="SIR2"/>
    <property type="match status" value="1"/>
</dbReference>
<dbReference type="InterPro" id="IPR050134">
    <property type="entry name" value="NAD-dep_sirtuin_deacylases"/>
</dbReference>
<dbReference type="GO" id="GO:0017136">
    <property type="term" value="F:histone deacetylase activity, NAD-dependent"/>
    <property type="evidence" value="ECO:0007669"/>
    <property type="project" value="TreeGrafter"/>
</dbReference>
<dbReference type="PANTHER" id="PTHR11085">
    <property type="entry name" value="NAD-DEPENDENT PROTEIN DEACYLASE SIRTUIN-5, MITOCHONDRIAL-RELATED"/>
    <property type="match status" value="1"/>
</dbReference>